<evidence type="ECO:0000256" key="1">
    <source>
        <dbReference type="ARBA" id="ARBA00023125"/>
    </source>
</evidence>
<feature type="transmembrane region" description="Helical" evidence="2">
    <location>
        <begin position="122"/>
        <end position="143"/>
    </location>
</feature>
<keyword evidence="2" id="KW-1133">Transmembrane helix</keyword>
<organism evidence="4 5">
    <name type="scientific">Enterocloster bolteae</name>
    <dbReference type="NCBI Taxonomy" id="208479"/>
    <lineage>
        <taxon>Bacteria</taxon>
        <taxon>Bacillati</taxon>
        <taxon>Bacillota</taxon>
        <taxon>Clostridia</taxon>
        <taxon>Lachnospirales</taxon>
        <taxon>Lachnospiraceae</taxon>
        <taxon>Enterocloster</taxon>
    </lineage>
</organism>
<feature type="transmembrane region" description="Helical" evidence="2">
    <location>
        <begin position="82"/>
        <end position="102"/>
    </location>
</feature>
<dbReference type="PROSITE" id="PS50943">
    <property type="entry name" value="HTH_CROC1"/>
    <property type="match status" value="1"/>
</dbReference>
<feature type="domain" description="HTH cro/C1-type" evidence="3">
    <location>
        <begin position="7"/>
        <end position="61"/>
    </location>
</feature>
<dbReference type="PANTHER" id="PTHR46558">
    <property type="entry name" value="TRACRIPTIONAL REGULATORY PROTEIN-RELATED-RELATED"/>
    <property type="match status" value="1"/>
</dbReference>
<dbReference type="Pfam" id="PF01381">
    <property type="entry name" value="HTH_3"/>
    <property type="match status" value="1"/>
</dbReference>
<dbReference type="EMBL" id="QSHZ01000018">
    <property type="protein sequence ID" value="RHC54861.1"/>
    <property type="molecule type" value="Genomic_DNA"/>
</dbReference>
<keyword evidence="1" id="KW-0238">DNA-binding</keyword>
<keyword evidence="2" id="KW-0472">Membrane</keyword>
<feature type="transmembrane region" description="Helical" evidence="2">
    <location>
        <begin position="155"/>
        <end position="176"/>
    </location>
</feature>
<proteinExistence type="predicted"/>
<reference evidence="4 5" key="1">
    <citation type="submission" date="2018-08" db="EMBL/GenBank/DDBJ databases">
        <title>A genome reference for cultivated species of the human gut microbiota.</title>
        <authorList>
            <person name="Zou Y."/>
            <person name="Xue W."/>
            <person name="Luo G."/>
        </authorList>
    </citation>
    <scope>NUCLEOTIDE SEQUENCE [LARGE SCALE GENOMIC DNA]</scope>
    <source>
        <strain evidence="4 5">AM35-14</strain>
    </source>
</reference>
<dbReference type="AlphaFoldDB" id="A0A414ATH8"/>
<name>A0A414ATH8_9FIRM</name>
<dbReference type="PANTHER" id="PTHR46558:SF4">
    <property type="entry name" value="DNA-BIDING PHAGE PROTEIN"/>
    <property type="match status" value="1"/>
</dbReference>
<dbReference type="InterPro" id="IPR010982">
    <property type="entry name" value="Lambda_DNA-bd_dom_sf"/>
</dbReference>
<keyword evidence="2" id="KW-0812">Transmembrane</keyword>
<dbReference type="Gene3D" id="1.10.260.40">
    <property type="entry name" value="lambda repressor-like DNA-binding domains"/>
    <property type="match status" value="1"/>
</dbReference>
<dbReference type="Proteomes" id="UP000283975">
    <property type="component" value="Unassembled WGS sequence"/>
</dbReference>
<dbReference type="SMART" id="SM00530">
    <property type="entry name" value="HTH_XRE"/>
    <property type="match status" value="1"/>
</dbReference>
<accession>A0A414ATH8</accession>
<protein>
    <submittedName>
        <fullName evidence="4">XRE family transcriptional regulator</fullName>
    </submittedName>
</protein>
<gene>
    <name evidence="4" type="ORF">DW839_16945</name>
</gene>
<sequence length="204" mass="23280">MEFNEKLQHLRKQHNMTQEQLAEKLYVTRAAVSKWESGKGYPNIESLKAISSLFAISIDELLSGNELLELAATENRSNLKRIYNIIGGVVDLLAIVFIFLPLYRKTQGDFIYSVNLLSFTEITNFTLFIYWAIFILLICFGIAKLTFMRLHKDTWCNYITKGSIGLGALAICLFAVAREPYVTPLLFLLFATKIVLLIKEIQSK</sequence>
<dbReference type="GO" id="GO:0003677">
    <property type="term" value="F:DNA binding"/>
    <property type="evidence" value="ECO:0007669"/>
    <property type="project" value="UniProtKB-KW"/>
</dbReference>
<evidence type="ECO:0000313" key="5">
    <source>
        <dbReference type="Proteomes" id="UP000283975"/>
    </source>
</evidence>
<feature type="transmembrane region" description="Helical" evidence="2">
    <location>
        <begin position="182"/>
        <end position="198"/>
    </location>
</feature>
<dbReference type="CDD" id="cd00093">
    <property type="entry name" value="HTH_XRE"/>
    <property type="match status" value="1"/>
</dbReference>
<evidence type="ECO:0000256" key="2">
    <source>
        <dbReference type="SAM" id="Phobius"/>
    </source>
</evidence>
<evidence type="ECO:0000259" key="3">
    <source>
        <dbReference type="PROSITE" id="PS50943"/>
    </source>
</evidence>
<dbReference type="InterPro" id="IPR001387">
    <property type="entry name" value="Cro/C1-type_HTH"/>
</dbReference>
<comment type="caution">
    <text evidence="4">The sequence shown here is derived from an EMBL/GenBank/DDBJ whole genome shotgun (WGS) entry which is preliminary data.</text>
</comment>
<dbReference type="SUPFAM" id="SSF47413">
    <property type="entry name" value="lambda repressor-like DNA-binding domains"/>
    <property type="match status" value="1"/>
</dbReference>
<evidence type="ECO:0000313" key="4">
    <source>
        <dbReference type="EMBL" id="RHC54861.1"/>
    </source>
</evidence>